<sequence length="366" mass="41734">MRNVHKLLLKKVLFIFFCTSCIAIAAQIPVISNTSQLVQFDTRDSYNFYSIYLEVDEIEVALYEQVEDINFDKIYIMMATKQGDGTYSQIKLKINGRAPAYNYFTLVGYEQNNAKTWLYVSLSDGYKEPATLFKARLSLDGNLNDLKKVEIEDYLVGGSWPRIRKLNNGSNAIAYRKAKCCDLGLLIGSDKASYKPQLAYKQKGAMPVIASFADSSMIYTYQRSFPTTNHKKPKYVQKSRLKIYNGENWWPELLVSEMVYEVHDAYPFERLDGKIDLYYSHSGQRNDGQLSLWRRCIDSYGNLGEEQLVVGKEIGNIAKAYPYRKVNGDIVLMFIEQGGDMNQGAIQFMGNLSSDAVCNLTQNLSQ</sequence>
<comment type="caution">
    <text evidence="2">The sequence shown here is derived from an EMBL/GenBank/DDBJ whole genome shotgun (WGS) entry which is preliminary data.</text>
</comment>
<evidence type="ECO:0000313" key="2">
    <source>
        <dbReference type="EMBL" id="REL25593.1"/>
    </source>
</evidence>
<keyword evidence="1" id="KW-0732">Signal</keyword>
<proteinExistence type="predicted"/>
<feature type="signal peptide" evidence="1">
    <location>
        <begin position="1"/>
        <end position="25"/>
    </location>
</feature>
<accession>A0A3E0TMG7</accession>
<evidence type="ECO:0000313" key="3">
    <source>
        <dbReference type="Proteomes" id="UP000256478"/>
    </source>
</evidence>
<dbReference type="AlphaFoldDB" id="A0A3E0TMG7"/>
<reference evidence="2 3" key="1">
    <citation type="submission" date="2018-08" db="EMBL/GenBank/DDBJ databases">
        <title>Thalassotalea euphylliae genome.</title>
        <authorList>
            <person name="Summers S."/>
            <person name="Rice S.A."/>
            <person name="Freckelton M.L."/>
            <person name="Nedved B.T."/>
            <person name="Hadfield M.G."/>
        </authorList>
    </citation>
    <scope>NUCLEOTIDE SEQUENCE [LARGE SCALE GENOMIC DNA]</scope>
    <source>
        <strain evidence="2 3">H1</strain>
    </source>
</reference>
<evidence type="ECO:0000256" key="1">
    <source>
        <dbReference type="SAM" id="SignalP"/>
    </source>
</evidence>
<protein>
    <recommendedName>
        <fullName evidence="4">DUF3047 domain-containing protein</fullName>
    </recommendedName>
</protein>
<dbReference type="OrthoDB" id="6396049at2"/>
<evidence type="ECO:0008006" key="4">
    <source>
        <dbReference type="Google" id="ProtNLM"/>
    </source>
</evidence>
<organism evidence="2 3">
    <name type="scientific">Thalassotalea euphylliae</name>
    <dbReference type="NCBI Taxonomy" id="1655234"/>
    <lineage>
        <taxon>Bacteria</taxon>
        <taxon>Pseudomonadati</taxon>
        <taxon>Pseudomonadota</taxon>
        <taxon>Gammaproteobacteria</taxon>
        <taxon>Alteromonadales</taxon>
        <taxon>Colwelliaceae</taxon>
        <taxon>Thalassotalea</taxon>
    </lineage>
</organism>
<dbReference type="RefSeq" id="WP_116006723.1">
    <property type="nucleotide sequence ID" value="NZ_QUOU01000001.1"/>
</dbReference>
<dbReference type="EMBL" id="QUOU01000001">
    <property type="protein sequence ID" value="REL25593.1"/>
    <property type="molecule type" value="Genomic_DNA"/>
</dbReference>
<dbReference type="Proteomes" id="UP000256478">
    <property type="component" value="Unassembled WGS sequence"/>
</dbReference>
<gene>
    <name evidence="2" type="ORF">DXX93_02865</name>
</gene>
<feature type="chain" id="PRO_5017543992" description="DUF3047 domain-containing protein" evidence="1">
    <location>
        <begin position="26"/>
        <end position="366"/>
    </location>
</feature>
<name>A0A3E0TMG7_9GAMM</name>